<dbReference type="Pfam" id="PF00126">
    <property type="entry name" value="HTH_1"/>
    <property type="match status" value="1"/>
</dbReference>
<dbReference type="AlphaFoldDB" id="A0A1H1XTZ3"/>
<dbReference type="PANTHER" id="PTHR30346:SF29">
    <property type="entry name" value="LYSR SUBSTRATE-BINDING"/>
    <property type="match status" value="1"/>
</dbReference>
<protein>
    <submittedName>
        <fullName evidence="6">DNA-binding transcriptional regulator, LysR family</fullName>
    </submittedName>
</protein>
<dbReference type="InterPro" id="IPR005119">
    <property type="entry name" value="LysR_subst-bd"/>
</dbReference>
<dbReference type="SUPFAM" id="SSF53850">
    <property type="entry name" value="Periplasmic binding protein-like II"/>
    <property type="match status" value="1"/>
</dbReference>
<gene>
    <name evidence="6" type="ORF">SAMN04489752_3434</name>
</gene>
<dbReference type="RefSeq" id="WP_092016616.1">
    <property type="nucleotide sequence ID" value="NZ_LT629766.1"/>
</dbReference>
<dbReference type="EMBL" id="LT629766">
    <property type="protein sequence ID" value="SDT12685.1"/>
    <property type="molecule type" value="Genomic_DNA"/>
</dbReference>
<keyword evidence="3 6" id="KW-0238">DNA-binding</keyword>
<dbReference type="STRING" id="1136497.SAMN04489752_3434"/>
<keyword evidence="7" id="KW-1185">Reference proteome</keyword>
<sequence>MRLEWSRLRILDAVARTGSVNQAAVLLHLTGPAVSQQLRRIEREAGTRVVVADGRGLRLTDAGRTLADYARQVTELMQRAENDLQHNEVTGTVKIGAIASSIRDLLTPRLGQLGNAHPDIAVSIEDGETDDHLQRLADGHLDIVLAESWTNAPLTLPTGVVSTELTRQTAYVAAPSDHWAVAVTEVHIADLAAETWSTCARDSRDHEALVQVGRSHGAELSIRHFVADPLTQLSLVAGGLALACLAYSTAPADTDAVIFRRLAPTTERTILLLTDDRVPARAVETVRDALLAG</sequence>
<reference evidence="7" key="1">
    <citation type="submission" date="2016-10" db="EMBL/GenBank/DDBJ databases">
        <authorList>
            <person name="Varghese N."/>
            <person name="Submissions S."/>
        </authorList>
    </citation>
    <scope>NUCLEOTIDE SEQUENCE [LARGE SCALE GENOMIC DNA]</scope>
    <source>
        <strain evidence="7">DSM 23676</strain>
    </source>
</reference>
<dbReference type="Gene3D" id="1.10.10.10">
    <property type="entry name" value="Winged helix-like DNA-binding domain superfamily/Winged helix DNA-binding domain"/>
    <property type="match status" value="1"/>
</dbReference>
<dbReference type="GO" id="GO:0003677">
    <property type="term" value="F:DNA binding"/>
    <property type="evidence" value="ECO:0007669"/>
    <property type="project" value="UniProtKB-KW"/>
</dbReference>
<evidence type="ECO:0000256" key="2">
    <source>
        <dbReference type="ARBA" id="ARBA00023015"/>
    </source>
</evidence>
<dbReference type="GO" id="GO:0003700">
    <property type="term" value="F:DNA-binding transcription factor activity"/>
    <property type="evidence" value="ECO:0007669"/>
    <property type="project" value="InterPro"/>
</dbReference>
<dbReference type="PROSITE" id="PS50931">
    <property type="entry name" value="HTH_LYSR"/>
    <property type="match status" value="1"/>
</dbReference>
<dbReference type="OrthoDB" id="4131546at2"/>
<dbReference type="Proteomes" id="UP000199597">
    <property type="component" value="Chromosome I"/>
</dbReference>
<dbReference type="SUPFAM" id="SSF46785">
    <property type="entry name" value="Winged helix' DNA-binding domain"/>
    <property type="match status" value="1"/>
</dbReference>
<evidence type="ECO:0000256" key="4">
    <source>
        <dbReference type="ARBA" id="ARBA00023163"/>
    </source>
</evidence>
<dbReference type="Pfam" id="PF03466">
    <property type="entry name" value="LysR_substrate"/>
    <property type="match status" value="1"/>
</dbReference>
<dbReference type="Gene3D" id="3.40.190.10">
    <property type="entry name" value="Periplasmic binding protein-like II"/>
    <property type="match status" value="2"/>
</dbReference>
<keyword evidence="2" id="KW-0805">Transcription regulation</keyword>
<evidence type="ECO:0000256" key="3">
    <source>
        <dbReference type="ARBA" id="ARBA00023125"/>
    </source>
</evidence>
<keyword evidence="4" id="KW-0804">Transcription</keyword>
<evidence type="ECO:0000256" key="1">
    <source>
        <dbReference type="ARBA" id="ARBA00009437"/>
    </source>
</evidence>
<proteinExistence type="inferred from homology"/>
<evidence type="ECO:0000313" key="7">
    <source>
        <dbReference type="Proteomes" id="UP000199597"/>
    </source>
</evidence>
<accession>A0A1H1XTZ3</accession>
<comment type="similarity">
    <text evidence="1">Belongs to the LysR transcriptional regulatory family.</text>
</comment>
<organism evidence="6 7">
    <name type="scientific">Brevibacterium siliguriense</name>
    <dbReference type="NCBI Taxonomy" id="1136497"/>
    <lineage>
        <taxon>Bacteria</taxon>
        <taxon>Bacillati</taxon>
        <taxon>Actinomycetota</taxon>
        <taxon>Actinomycetes</taxon>
        <taxon>Micrococcales</taxon>
        <taxon>Brevibacteriaceae</taxon>
        <taxon>Brevibacterium</taxon>
    </lineage>
</organism>
<dbReference type="PANTHER" id="PTHR30346">
    <property type="entry name" value="TRANSCRIPTIONAL DUAL REGULATOR HCAR-RELATED"/>
    <property type="match status" value="1"/>
</dbReference>
<evidence type="ECO:0000259" key="5">
    <source>
        <dbReference type="PROSITE" id="PS50931"/>
    </source>
</evidence>
<evidence type="ECO:0000313" key="6">
    <source>
        <dbReference type="EMBL" id="SDT12685.1"/>
    </source>
</evidence>
<feature type="domain" description="HTH lysR-type" evidence="5">
    <location>
        <begin position="1"/>
        <end position="60"/>
    </location>
</feature>
<dbReference type="InterPro" id="IPR036388">
    <property type="entry name" value="WH-like_DNA-bd_sf"/>
</dbReference>
<name>A0A1H1XTZ3_9MICO</name>
<dbReference type="InterPro" id="IPR000847">
    <property type="entry name" value="LysR_HTH_N"/>
</dbReference>
<dbReference type="GO" id="GO:0032993">
    <property type="term" value="C:protein-DNA complex"/>
    <property type="evidence" value="ECO:0007669"/>
    <property type="project" value="TreeGrafter"/>
</dbReference>
<dbReference type="InterPro" id="IPR036390">
    <property type="entry name" value="WH_DNA-bd_sf"/>
</dbReference>